<evidence type="ECO:0000313" key="5">
    <source>
        <dbReference type="WBParaSite" id="HPLM_0000049801-mRNA-1"/>
    </source>
</evidence>
<evidence type="ECO:0000313" key="4">
    <source>
        <dbReference type="Proteomes" id="UP000268014"/>
    </source>
</evidence>
<accession>A0A0N4VT81</accession>
<evidence type="ECO:0000256" key="1">
    <source>
        <dbReference type="SAM" id="MobiDB-lite"/>
    </source>
</evidence>
<keyword evidence="4" id="KW-1185">Reference proteome</keyword>
<name>A0A0N4VT81_HAEPC</name>
<reference evidence="3 4" key="2">
    <citation type="submission" date="2018-11" db="EMBL/GenBank/DDBJ databases">
        <authorList>
            <consortium name="Pathogen Informatics"/>
        </authorList>
    </citation>
    <scope>NUCLEOTIDE SEQUENCE [LARGE SCALE GENOMIC DNA]</scope>
    <source>
        <strain evidence="3 4">MHpl1</strain>
    </source>
</reference>
<keyword evidence="2" id="KW-1133">Transmembrane helix</keyword>
<feature type="transmembrane region" description="Helical" evidence="2">
    <location>
        <begin position="56"/>
        <end position="77"/>
    </location>
</feature>
<evidence type="ECO:0000313" key="3">
    <source>
        <dbReference type="EMBL" id="VDO05563.1"/>
    </source>
</evidence>
<sequence length="148" mass="17125">MSTNDDNILVCTINRSEPPYQPNVYLCQKNSYCCTYYGVSVCCYTDITLGEVLTQMWPTATIFICFLLVAAVVNWYFSDDETDYDFEKERSKRTVIRLLYPTDENDTVNDPLFGPRYVEKVPRKAYVNKNEEDADEPAPTPRPILDEC</sequence>
<dbReference type="Proteomes" id="UP000268014">
    <property type="component" value="Unassembled WGS sequence"/>
</dbReference>
<keyword evidence="2" id="KW-0472">Membrane</keyword>
<dbReference type="OMA" id="CCTRRGI"/>
<dbReference type="EMBL" id="UZAF01000358">
    <property type="protein sequence ID" value="VDO05563.1"/>
    <property type="molecule type" value="Genomic_DNA"/>
</dbReference>
<reference evidence="5" key="1">
    <citation type="submission" date="2017-02" db="UniProtKB">
        <authorList>
            <consortium name="WormBaseParasite"/>
        </authorList>
    </citation>
    <scope>IDENTIFICATION</scope>
</reference>
<keyword evidence="2" id="KW-0812">Transmembrane</keyword>
<organism evidence="5">
    <name type="scientific">Haemonchus placei</name>
    <name type="common">Barber's pole worm</name>
    <dbReference type="NCBI Taxonomy" id="6290"/>
    <lineage>
        <taxon>Eukaryota</taxon>
        <taxon>Metazoa</taxon>
        <taxon>Ecdysozoa</taxon>
        <taxon>Nematoda</taxon>
        <taxon>Chromadorea</taxon>
        <taxon>Rhabditida</taxon>
        <taxon>Rhabditina</taxon>
        <taxon>Rhabditomorpha</taxon>
        <taxon>Strongyloidea</taxon>
        <taxon>Trichostrongylidae</taxon>
        <taxon>Haemonchus</taxon>
    </lineage>
</organism>
<protein>
    <submittedName>
        <fullName evidence="5">Vesicular, overexpressed in cancer, prosurvival protein 1</fullName>
    </submittedName>
</protein>
<dbReference type="OrthoDB" id="5771705at2759"/>
<feature type="region of interest" description="Disordered" evidence="1">
    <location>
        <begin position="128"/>
        <end position="148"/>
    </location>
</feature>
<evidence type="ECO:0000256" key="2">
    <source>
        <dbReference type="SAM" id="Phobius"/>
    </source>
</evidence>
<gene>
    <name evidence="3" type="ORF">HPLM_LOCUS499</name>
</gene>
<dbReference type="AlphaFoldDB" id="A0A0N4VT81"/>
<proteinExistence type="predicted"/>
<dbReference type="WBParaSite" id="HPLM_0000049801-mRNA-1">
    <property type="protein sequence ID" value="HPLM_0000049801-mRNA-1"/>
    <property type="gene ID" value="HPLM_0000049801"/>
</dbReference>